<feature type="compositionally biased region" description="Basic and acidic residues" evidence="1">
    <location>
        <begin position="99"/>
        <end position="110"/>
    </location>
</feature>
<evidence type="ECO:0000256" key="1">
    <source>
        <dbReference type="SAM" id="MobiDB-lite"/>
    </source>
</evidence>
<keyword evidence="3" id="KW-1185">Reference proteome</keyword>
<dbReference type="AlphaFoldDB" id="A0AAN6Q5B0"/>
<dbReference type="EMBL" id="MU863627">
    <property type="protein sequence ID" value="KAK4103847.1"/>
    <property type="molecule type" value="Genomic_DNA"/>
</dbReference>
<name>A0AAN6Q5B0_9PEZI</name>
<feature type="compositionally biased region" description="Basic and acidic residues" evidence="1">
    <location>
        <begin position="1"/>
        <end position="21"/>
    </location>
</feature>
<proteinExistence type="predicted"/>
<protein>
    <submittedName>
        <fullName evidence="2">Uncharacterized protein</fullName>
    </submittedName>
</protein>
<accession>A0AAN6Q5B0</accession>
<feature type="compositionally biased region" description="Basic residues" evidence="1">
    <location>
        <begin position="22"/>
        <end position="34"/>
    </location>
</feature>
<comment type="caution">
    <text evidence="2">The sequence shown here is derived from an EMBL/GenBank/DDBJ whole genome shotgun (WGS) entry which is preliminary data.</text>
</comment>
<feature type="compositionally biased region" description="Basic and acidic residues" evidence="1">
    <location>
        <begin position="145"/>
        <end position="158"/>
    </location>
</feature>
<gene>
    <name evidence="2" type="ORF">N658DRAFT_232789</name>
</gene>
<sequence>MLKIDPDTSDIGPKECDERTKPKVRKINLCRKKPATSPSKTNQAPRRFCNPKIGQARHREGGAHTRRRTTSKCASDGPVVTSGTAFAFQPPNGSGPVVQRERDLEGDRDATAASQLPRLVPLPLKIVEAQRHNKRQKARTQPSPMDEHEHQSKREKPTTHTHQKKIGLNDDLARLDPSSEGARVPWGKRCLSVPEMEGEDP</sequence>
<feature type="region of interest" description="Disordered" evidence="1">
    <location>
        <begin position="1"/>
        <end position="201"/>
    </location>
</feature>
<evidence type="ECO:0000313" key="3">
    <source>
        <dbReference type="Proteomes" id="UP001305647"/>
    </source>
</evidence>
<reference evidence="2" key="1">
    <citation type="journal article" date="2023" name="Mol. Phylogenet. Evol.">
        <title>Genome-scale phylogeny and comparative genomics of the fungal order Sordariales.</title>
        <authorList>
            <person name="Hensen N."/>
            <person name="Bonometti L."/>
            <person name="Westerberg I."/>
            <person name="Brannstrom I.O."/>
            <person name="Guillou S."/>
            <person name="Cros-Aarteil S."/>
            <person name="Calhoun S."/>
            <person name="Haridas S."/>
            <person name="Kuo A."/>
            <person name="Mondo S."/>
            <person name="Pangilinan J."/>
            <person name="Riley R."/>
            <person name="LaButti K."/>
            <person name="Andreopoulos B."/>
            <person name="Lipzen A."/>
            <person name="Chen C."/>
            <person name="Yan M."/>
            <person name="Daum C."/>
            <person name="Ng V."/>
            <person name="Clum A."/>
            <person name="Steindorff A."/>
            <person name="Ohm R.A."/>
            <person name="Martin F."/>
            <person name="Silar P."/>
            <person name="Natvig D.O."/>
            <person name="Lalanne C."/>
            <person name="Gautier V."/>
            <person name="Ament-Velasquez S.L."/>
            <person name="Kruys A."/>
            <person name="Hutchinson M.I."/>
            <person name="Powell A.J."/>
            <person name="Barry K."/>
            <person name="Miller A.N."/>
            <person name="Grigoriev I.V."/>
            <person name="Debuchy R."/>
            <person name="Gladieux P."/>
            <person name="Hiltunen Thoren M."/>
            <person name="Johannesson H."/>
        </authorList>
    </citation>
    <scope>NUCLEOTIDE SEQUENCE</scope>
    <source>
        <strain evidence="2">CBS 757.83</strain>
    </source>
</reference>
<dbReference type="Proteomes" id="UP001305647">
    <property type="component" value="Unassembled WGS sequence"/>
</dbReference>
<organism evidence="2 3">
    <name type="scientific">Parathielavia hyrcaniae</name>
    <dbReference type="NCBI Taxonomy" id="113614"/>
    <lineage>
        <taxon>Eukaryota</taxon>
        <taxon>Fungi</taxon>
        <taxon>Dikarya</taxon>
        <taxon>Ascomycota</taxon>
        <taxon>Pezizomycotina</taxon>
        <taxon>Sordariomycetes</taxon>
        <taxon>Sordariomycetidae</taxon>
        <taxon>Sordariales</taxon>
        <taxon>Chaetomiaceae</taxon>
        <taxon>Parathielavia</taxon>
    </lineage>
</organism>
<evidence type="ECO:0000313" key="2">
    <source>
        <dbReference type="EMBL" id="KAK4103847.1"/>
    </source>
</evidence>
<reference evidence="2" key="2">
    <citation type="submission" date="2023-05" db="EMBL/GenBank/DDBJ databases">
        <authorList>
            <consortium name="Lawrence Berkeley National Laboratory"/>
            <person name="Steindorff A."/>
            <person name="Hensen N."/>
            <person name="Bonometti L."/>
            <person name="Westerberg I."/>
            <person name="Brannstrom I.O."/>
            <person name="Guillou S."/>
            <person name="Cros-Aarteil S."/>
            <person name="Calhoun S."/>
            <person name="Haridas S."/>
            <person name="Kuo A."/>
            <person name="Mondo S."/>
            <person name="Pangilinan J."/>
            <person name="Riley R."/>
            <person name="Labutti K."/>
            <person name="Andreopoulos B."/>
            <person name="Lipzen A."/>
            <person name="Chen C."/>
            <person name="Yanf M."/>
            <person name="Daum C."/>
            <person name="Ng V."/>
            <person name="Clum A."/>
            <person name="Ohm R."/>
            <person name="Martin F."/>
            <person name="Silar P."/>
            <person name="Natvig D."/>
            <person name="Lalanne C."/>
            <person name="Gautier V."/>
            <person name="Ament-Velasquez S.L."/>
            <person name="Kruys A."/>
            <person name="Hutchinson M.I."/>
            <person name="Powell A.J."/>
            <person name="Barry K."/>
            <person name="Miller A.N."/>
            <person name="Grigoriev I.V."/>
            <person name="Debuchy R."/>
            <person name="Gladieux P."/>
            <person name="Thoren M.H."/>
            <person name="Johannesson H."/>
        </authorList>
    </citation>
    <scope>NUCLEOTIDE SEQUENCE</scope>
    <source>
        <strain evidence="2">CBS 757.83</strain>
    </source>
</reference>